<protein>
    <submittedName>
        <fullName evidence="1">Uncharacterized protein</fullName>
    </submittedName>
</protein>
<evidence type="ECO:0000313" key="2">
    <source>
        <dbReference type="Proteomes" id="UP001234178"/>
    </source>
</evidence>
<dbReference type="EMBL" id="JAOYFB010000039">
    <property type="protein sequence ID" value="KAK4030264.1"/>
    <property type="molecule type" value="Genomic_DNA"/>
</dbReference>
<name>A0ABR0AYQ9_9CRUS</name>
<accession>A0ABR0AYQ9</accession>
<proteinExistence type="predicted"/>
<comment type="caution">
    <text evidence="1">The sequence shown here is derived from an EMBL/GenBank/DDBJ whole genome shotgun (WGS) entry which is preliminary data.</text>
</comment>
<gene>
    <name evidence="1" type="ORF">OUZ56_023253</name>
</gene>
<evidence type="ECO:0000313" key="1">
    <source>
        <dbReference type="EMBL" id="KAK4030264.1"/>
    </source>
</evidence>
<organism evidence="1 2">
    <name type="scientific">Daphnia magna</name>
    <dbReference type="NCBI Taxonomy" id="35525"/>
    <lineage>
        <taxon>Eukaryota</taxon>
        <taxon>Metazoa</taxon>
        <taxon>Ecdysozoa</taxon>
        <taxon>Arthropoda</taxon>
        <taxon>Crustacea</taxon>
        <taxon>Branchiopoda</taxon>
        <taxon>Diplostraca</taxon>
        <taxon>Cladocera</taxon>
        <taxon>Anomopoda</taxon>
        <taxon>Daphniidae</taxon>
        <taxon>Daphnia</taxon>
    </lineage>
</organism>
<keyword evidence="2" id="KW-1185">Reference proteome</keyword>
<reference evidence="1 2" key="1">
    <citation type="journal article" date="2023" name="Nucleic Acids Res.">
        <title>The hologenome of Daphnia magna reveals possible DNA methylation and microbiome-mediated evolution of the host genome.</title>
        <authorList>
            <person name="Chaturvedi A."/>
            <person name="Li X."/>
            <person name="Dhandapani V."/>
            <person name="Marshall H."/>
            <person name="Kissane S."/>
            <person name="Cuenca-Cambronero M."/>
            <person name="Asole G."/>
            <person name="Calvet F."/>
            <person name="Ruiz-Romero M."/>
            <person name="Marangio P."/>
            <person name="Guigo R."/>
            <person name="Rago D."/>
            <person name="Mirbahai L."/>
            <person name="Eastwood N."/>
            <person name="Colbourne J.K."/>
            <person name="Zhou J."/>
            <person name="Mallon E."/>
            <person name="Orsini L."/>
        </authorList>
    </citation>
    <scope>NUCLEOTIDE SEQUENCE [LARGE SCALE GENOMIC DNA]</scope>
    <source>
        <strain evidence="1">LRV0_1</strain>
    </source>
</reference>
<dbReference type="Proteomes" id="UP001234178">
    <property type="component" value="Unassembled WGS sequence"/>
</dbReference>
<sequence length="72" mass="8230">MELTSAIREIKPIELNFEKKNISNAVDRYISIKISIDSVSNGIITKDASVIDKKIQLYMYQAPPILYERSIV</sequence>